<dbReference type="EMBL" id="MF768985">
    <property type="protein sequence ID" value="ATU84033.1"/>
    <property type="molecule type" value="Genomic_DNA"/>
</dbReference>
<sequence>MCLIPNLCEPFTLDVNHTTINSFFYIINSIPLSSRICQPLPQTLGALHHYCHKHLDSLKTFSLSPLHN</sequence>
<name>A0A2D3I6L9_9VIRU</name>
<organism evidence="1">
    <name type="scientific">White spot syndrome virus</name>
    <dbReference type="NCBI Taxonomy" id="342409"/>
    <lineage>
        <taxon>Viruses</taxon>
        <taxon>Viruses incertae sedis</taxon>
        <taxon>Naldaviricetes</taxon>
        <taxon>Nimaviridae</taxon>
        <taxon>Whispovirus</taxon>
    </lineage>
</organism>
<evidence type="ECO:0000313" key="1">
    <source>
        <dbReference type="EMBL" id="ATU84033.1"/>
    </source>
</evidence>
<dbReference type="Proteomes" id="UP000267516">
    <property type="component" value="Segment"/>
</dbReference>
<protein>
    <submittedName>
        <fullName evidence="1">ORF938</fullName>
    </submittedName>
</protein>
<proteinExistence type="predicted"/>
<reference evidence="1" key="1">
    <citation type="journal article" date="2018" name="Aquaculture">
        <title>Complete genome sequence of a white spot syndrome virus associated with a disease incursion in Australia.</title>
        <authorList>
            <person name="Oakey J."/>
            <person name="Smith C.S."/>
        </authorList>
    </citation>
    <scope>NUCLEOTIDE SEQUENCE [LARGE SCALE GENOMIC DNA]</scope>
    <source>
        <strain evidence="1">WSSV-AU</strain>
    </source>
</reference>
<accession>A0A2D3I6L9</accession>